<organism evidence="1 2">
    <name type="scientific">Bacteroides caccae CL03T12C61</name>
    <dbReference type="NCBI Taxonomy" id="997873"/>
    <lineage>
        <taxon>Bacteria</taxon>
        <taxon>Pseudomonadati</taxon>
        <taxon>Bacteroidota</taxon>
        <taxon>Bacteroidia</taxon>
        <taxon>Bacteroidales</taxon>
        <taxon>Bacteroidaceae</taxon>
        <taxon>Bacteroides</taxon>
    </lineage>
</organism>
<evidence type="ECO:0000313" key="2">
    <source>
        <dbReference type="Proteomes" id="UP000002965"/>
    </source>
</evidence>
<dbReference type="PATRIC" id="fig|997873.3.peg.4683"/>
<name>I9PIJ8_9BACE</name>
<comment type="caution">
    <text evidence="1">The sequence shown here is derived from an EMBL/GenBank/DDBJ whole genome shotgun (WGS) entry which is preliminary data.</text>
</comment>
<sequence length="275" mass="29723">MACLVLDGRFHPVFFHEADIFLLTVSGHSEEFVVTVYEGLFRSCLVGTGALVAADNVPDKAVALAQVLPDGVFPVRMRFVIAAGEVDAGYGQPPCLQGMHVRAQPACRVIPVSPGTDGLQEFLRAEFHPVDSCNDVTVALAVTSDDEAAVRKEIHVGFPAAYASVFFLYEESTFHRLETFQALQTDPDAVLVIGTDSGHPSVFMVVSDNHRFRDKVGCIRACLAAVHFVHVCHDTGVAFPVAFDRVDVAMPVFPVSDSHASELVRDKPGHPLLPA</sequence>
<protein>
    <submittedName>
        <fullName evidence="1">Uncharacterized protein</fullName>
    </submittedName>
</protein>
<gene>
    <name evidence="1" type="ORF">HMPREF1061_04489</name>
</gene>
<proteinExistence type="predicted"/>
<keyword evidence="2" id="KW-1185">Reference proteome</keyword>
<dbReference type="AlphaFoldDB" id="I9PIJ8"/>
<accession>I9PIJ8</accession>
<dbReference type="Proteomes" id="UP000002965">
    <property type="component" value="Unassembled WGS sequence"/>
</dbReference>
<evidence type="ECO:0000313" key="1">
    <source>
        <dbReference type="EMBL" id="EIY16231.1"/>
    </source>
</evidence>
<dbReference type="EMBL" id="AGXF01000025">
    <property type="protein sequence ID" value="EIY16231.1"/>
    <property type="molecule type" value="Genomic_DNA"/>
</dbReference>
<dbReference type="HOGENOM" id="CLU_088155_0_0_10"/>
<reference evidence="1 2" key="1">
    <citation type="submission" date="2012-02" db="EMBL/GenBank/DDBJ databases">
        <title>The Genome Sequence of Bacteroides caccae CL03T12C61.</title>
        <authorList>
            <consortium name="The Broad Institute Genome Sequencing Platform"/>
            <person name="Earl A."/>
            <person name="Ward D."/>
            <person name="Feldgarden M."/>
            <person name="Gevers D."/>
            <person name="Zitomersky N.L."/>
            <person name="Coyne M.J."/>
            <person name="Comstock L.E."/>
            <person name="Young S.K."/>
            <person name="Zeng Q."/>
            <person name="Gargeya S."/>
            <person name="Fitzgerald M."/>
            <person name="Haas B."/>
            <person name="Abouelleil A."/>
            <person name="Alvarado L."/>
            <person name="Arachchi H.M."/>
            <person name="Berlin A."/>
            <person name="Chapman S.B."/>
            <person name="Gearin G."/>
            <person name="Goldberg J."/>
            <person name="Griggs A."/>
            <person name="Gujja S."/>
            <person name="Hansen M."/>
            <person name="Heiman D."/>
            <person name="Howarth C."/>
            <person name="Larimer J."/>
            <person name="Lui A."/>
            <person name="MacDonald P.J.P."/>
            <person name="McCowen C."/>
            <person name="Montmayeur A."/>
            <person name="Murphy C."/>
            <person name="Neiman D."/>
            <person name="Pearson M."/>
            <person name="Priest M."/>
            <person name="Roberts A."/>
            <person name="Saif S."/>
            <person name="Shea T."/>
            <person name="Sisk P."/>
            <person name="Stolte C."/>
            <person name="Sykes S."/>
            <person name="Wortman J."/>
            <person name="Nusbaum C."/>
            <person name="Birren B."/>
        </authorList>
    </citation>
    <scope>NUCLEOTIDE SEQUENCE [LARGE SCALE GENOMIC DNA]</scope>
    <source>
        <strain evidence="1 2">CL03T12C61</strain>
    </source>
</reference>